<protein>
    <submittedName>
        <fullName evidence="1">Uncharacterized protein</fullName>
    </submittedName>
</protein>
<gene>
    <name evidence="1" type="ORF">G6Z83_06075</name>
</gene>
<dbReference type="GeneID" id="93221932"/>
<reference evidence="1 2" key="1">
    <citation type="submission" date="2020-02" db="EMBL/GenBank/DDBJ databases">
        <title>Complete genome sequences of six Lactobacillus iners strains isolated from the human vagina.</title>
        <authorList>
            <person name="France M.T."/>
            <person name="Rutt L."/>
            <person name="Narina S."/>
            <person name="Arbaugh S."/>
            <person name="Humphrys M.S."/>
            <person name="Ma B."/>
            <person name="Hayward M.R."/>
            <person name="Relman D."/>
            <person name="Kwon D.S."/>
            <person name="Ravel J."/>
        </authorList>
    </citation>
    <scope>NUCLEOTIDE SEQUENCE [LARGE SCALE GENOMIC DNA]</scope>
    <source>
        <strain evidence="1 2">C0210C1</strain>
    </source>
</reference>
<accession>A0A6G7BAP2</accession>
<dbReference type="AlphaFoldDB" id="A0A6G7BAP2"/>
<evidence type="ECO:0000313" key="1">
    <source>
        <dbReference type="EMBL" id="QIH24234.1"/>
    </source>
</evidence>
<dbReference type="EMBL" id="CP049228">
    <property type="protein sequence ID" value="QIH24234.1"/>
    <property type="molecule type" value="Genomic_DNA"/>
</dbReference>
<proteinExistence type="predicted"/>
<dbReference type="Proteomes" id="UP000501676">
    <property type="component" value="Chromosome"/>
</dbReference>
<name>A0A6G7BAP2_9LACO</name>
<sequence length="78" mass="9262">MKLDSEIFSKELALLKNKTVTLSKKIQEKEWPLIRQKTTKLVNQTKKFTVQKSKDIYHISKKTLDRTIIDLSKRCKKK</sequence>
<organism evidence="1 2">
    <name type="scientific">Lactobacillus iners</name>
    <dbReference type="NCBI Taxonomy" id="147802"/>
    <lineage>
        <taxon>Bacteria</taxon>
        <taxon>Bacillati</taxon>
        <taxon>Bacillota</taxon>
        <taxon>Bacilli</taxon>
        <taxon>Lactobacillales</taxon>
        <taxon>Lactobacillaceae</taxon>
        <taxon>Lactobacillus</taxon>
    </lineage>
</organism>
<evidence type="ECO:0000313" key="2">
    <source>
        <dbReference type="Proteomes" id="UP000501676"/>
    </source>
</evidence>
<dbReference type="RefSeq" id="WP_006729448.1">
    <property type="nucleotide sequence ID" value="NZ_CABKQA010000001.1"/>
</dbReference>